<dbReference type="EMBL" id="BDIP01005429">
    <property type="protein sequence ID" value="GIQ89786.1"/>
    <property type="molecule type" value="Genomic_DNA"/>
</dbReference>
<name>A0A9K3GPG6_9EUKA</name>
<accession>A0A9K3GPG6</accession>
<keyword evidence="2" id="KW-1185">Reference proteome</keyword>
<comment type="caution">
    <text evidence="1">The sequence shown here is derived from an EMBL/GenBank/DDBJ whole genome shotgun (WGS) entry which is preliminary data.</text>
</comment>
<protein>
    <submittedName>
        <fullName evidence="1">Uncharacterized protein</fullName>
    </submittedName>
</protein>
<organism evidence="1 2">
    <name type="scientific">Kipferlia bialata</name>
    <dbReference type="NCBI Taxonomy" id="797122"/>
    <lineage>
        <taxon>Eukaryota</taxon>
        <taxon>Metamonada</taxon>
        <taxon>Carpediemonas-like organisms</taxon>
        <taxon>Kipferlia</taxon>
    </lineage>
</organism>
<proteinExistence type="predicted"/>
<sequence length="102" mass="10552">MCMYVQSVRALTTPSTCNTAGSYFTPNDGLECVECVEPAVSNDTGTACECPSGYVPVATVLASVLGLSDATLVTLGADQIHSVSDMRDQTSLTSALVTELTP</sequence>
<evidence type="ECO:0000313" key="2">
    <source>
        <dbReference type="Proteomes" id="UP000265618"/>
    </source>
</evidence>
<gene>
    <name evidence="1" type="ORF">KIPB_012358</name>
</gene>
<dbReference type="Proteomes" id="UP000265618">
    <property type="component" value="Unassembled WGS sequence"/>
</dbReference>
<reference evidence="1 2" key="1">
    <citation type="journal article" date="2018" name="PLoS ONE">
        <title>The draft genome of Kipferlia bialata reveals reductive genome evolution in fornicate parasites.</title>
        <authorList>
            <person name="Tanifuji G."/>
            <person name="Takabayashi S."/>
            <person name="Kume K."/>
            <person name="Takagi M."/>
            <person name="Nakayama T."/>
            <person name="Kamikawa R."/>
            <person name="Inagaki Y."/>
            <person name="Hashimoto T."/>
        </authorList>
    </citation>
    <scope>NUCLEOTIDE SEQUENCE [LARGE SCALE GENOMIC DNA]</scope>
    <source>
        <strain evidence="1">NY0173</strain>
    </source>
</reference>
<evidence type="ECO:0000313" key="1">
    <source>
        <dbReference type="EMBL" id="GIQ89786.1"/>
    </source>
</evidence>
<dbReference type="AlphaFoldDB" id="A0A9K3GPG6"/>